<comment type="subcellular location">
    <subcellularLocation>
        <location evidence="1">Membrane</location>
        <topology evidence="1">Multi-pass membrane protein</topology>
    </subcellularLocation>
</comment>
<keyword evidence="4 9" id="KW-0812">Transmembrane</keyword>
<dbReference type="EMBL" id="CAWYQH010000152">
    <property type="protein sequence ID" value="CAK8695819.1"/>
    <property type="molecule type" value="Genomic_DNA"/>
</dbReference>
<keyword evidence="3" id="KW-0813">Transport</keyword>
<dbReference type="PANTHER" id="PTHR32261:SF1">
    <property type="entry name" value="CALCIUM HOMEOSTASIS MODULATOR PROTEIN"/>
    <property type="match status" value="1"/>
</dbReference>
<gene>
    <name evidence="10" type="ORF">CVLEPA_LOCUS29039</name>
</gene>
<evidence type="ECO:0000256" key="3">
    <source>
        <dbReference type="ARBA" id="ARBA00022448"/>
    </source>
</evidence>
<dbReference type="InterPro" id="IPR029569">
    <property type="entry name" value="CALHM"/>
</dbReference>
<evidence type="ECO:0000256" key="1">
    <source>
        <dbReference type="ARBA" id="ARBA00004141"/>
    </source>
</evidence>
<proteinExistence type="inferred from homology"/>
<keyword evidence="5 9" id="KW-1133">Transmembrane helix</keyword>
<keyword evidence="7 9" id="KW-0472">Membrane</keyword>
<evidence type="ECO:0000256" key="4">
    <source>
        <dbReference type="ARBA" id="ARBA00022692"/>
    </source>
</evidence>
<keyword evidence="11" id="KW-1185">Reference proteome</keyword>
<feature type="transmembrane region" description="Helical" evidence="9">
    <location>
        <begin position="177"/>
        <end position="197"/>
    </location>
</feature>
<feature type="transmembrane region" description="Helical" evidence="9">
    <location>
        <begin position="12"/>
        <end position="30"/>
    </location>
</feature>
<reference evidence="10 11" key="1">
    <citation type="submission" date="2024-02" db="EMBL/GenBank/DDBJ databases">
        <authorList>
            <person name="Daric V."/>
            <person name="Darras S."/>
        </authorList>
    </citation>
    <scope>NUCLEOTIDE SEQUENCE [LARGE SCALE GENOMIC DNA]</scope>
</reference>
<accession>A0ABP0GYW0</accession>
<keyword evidence="6" id="KW-0406">Ion transport</keyword>
<dbReference type="Pfam" id="PF14798">
    <property type="entry name" value="Ca_hom_mod"/>
    <property type="match status" value="1"/>
</dbReference>
<evidence type="ECO:0000256" key="7">
    <source>
        <dbReference type="ARBA" id="ARBA00023136"/>
    </source>
</evidence>
<sequence length="289" mass="32816">MIPSLIKKASEGSFRNVALVVGIIIVNVLITNNTFQCPCTVLPGPGGRFDLTKGSSSIVVATPTYGWFYLFAPALIVFTIGLSINQTFWKVVVGCCTRDVPCRCFRSWRGFLLLNKTIAIALIAPFAWVNFGLLRGDFYACAVTQQPYKLTNGNTCDDVSALKKTDEYKENAAASQIMGWCLLTCVSFLIWLFYLTIRCSSRTNYYQQRYISSIKNWEEQVFYQAMNELCKDESVTLAKKFLKSKPKKEVWNEILDILLFKDDVDHLKLNKLYEKWQSKQSSQSNTTSV</sequence>
<protein>
    <submittedName>
        <fullName evidence="10">Uncharacterized protein</fullName>
    </submittedName>
</protein>
<evidence type="ECO:0000256" key="9">
    <source>
        <dbReference type="SAM" id="Phobius"/>
    </source>
</evidence>
<comment type="caution">
    <text evidence="10">The sequence shown here is derived from an EMBL/GenBank/DDBJ whole genome shotgun (WGS) entry which is preliminary data.</text>
</comment>
<evidence type="ECO:0000256" key="5">
    <source>
        <dbReference type="ARBA" id="ARBA00022989"/>
    </source>
</evidence>
<organism evidence="10 11">
    <name type="scientific">Clavelina lepadiformis</name>
    <name type="common">Light-bulb sea squirt</name>
    <name type="synonym">Ascidia lepadiformis</name>
    <dbReference type="NCBI Taxonomy" id="159417"/>
    <lineage>
        <taxon>Eukaryota</taxon>
        <taxon>Metazoa</taxon>
        <taxon>Chordata</taxon>
        <taxon>Tunicata</taxon>
        <taxon>Ascidiacea</taxon>
        <taxon>Aplousobranchia</taxon>
        <taxon>Clavelinidae</taxon>
        <taxon>Clavelina</taxon>
    </lineage>
</organism>
<evidence type="ECO:0000256" key="6">
    <source>
        <dbReference type="ARBA" id="ARBA00023065"/>
    </source>
</evidence>
<keyword evidence="8" id="KW-0407">Ion channel</keyword>
<feature type="transmembrane region" description="Helical" evidence="9">
    <location>
        <begin position="110"/>
        <end position="129"/>
    </location>
</feature>
<dbReference type="Proteomes" id="UP001642483">
    <property type="component" value="Unassembled WGS sequence"/>
</dbReference>
<evidence type="ECO:0000313" key="10">
    <source>
        <dbReference type="EMBL" id="CAK8695819.1"/>
    </source>
</evidence>
<evidence type="ECO:0000256" key="2">
    <source>
        <dbReference type="ARBA" id="ARBA00008497"/>
    </source>
</evidence>
<name>A0ABP0GYW0_CLALP</name>
<feature type="transmembrane region" description="Helical" evidence="9">
    <location>
        <begin position="67"/>
        <end position="89"/>
    </location>
</feature>
<dbReference type="PANTHER" id="PTHR32261">
    <property type="entry name" value="CALCIUM HOMEOSTASIS MODULATOR PROTEIN"/>
    <property type="match status" value="1"/>
</dbReference>
<evidence type="ECO:0000256" key="8">
    <source>
        <dbReference type="ARBA" id="ARBA00023303"/>
    </source>
</evidence>
<comment type="similarity">
    <text evidence="2">Belongs to the CALHM family.</text>
</comment>
<evidence type="ECO:0000313" key="11">
    <source>
        <dbReference type="Proteomes" id="UP001642483"/>
    </source>
</evidence>